<dbReference type="Gene3D" id="3.40.50.300">
    <property type="entry name" value="P-loop containing nucleotide triphosphate hydrolases"/>
    <property type="match status" value="1"/>
</dbReference>
<evidence type="ECO:0000313" key="12">
    <source>
        <dbReference type="Proteomes" id="UP001516351"/>
    </source>
</evidence>
<protein>
    <recommendedName>
        <fullName evidence="3 9">DNA replication and repair protein RecF</fullName>
    </recommendedName>
</protein>
<sequence length="369" mass="40708">MRIDRLVLTDFRNYERLAWAPQSRLVVLTGENGAGKTNLLEALSLLAPGRGLRGAMNAQIQRHQGHSWGVMARLARDGDDALELATGADPANSSRRVFRLDGEVVRNRAQIAPHFSTIWLTPQMDRLFSDPASGRRRFLDRLVLALDPNHARESAAHERALTQRNRLLATRPDQTAWLDGLEDSIARHAVALTASRMALVESMNRVPVTDDTSFPVARLQLVCDVERDLASQPALAVEDSLRAALKRSRGEDAQKGSTSFGAHRADLSLQDALTGREAALSSSGQQKAMLVHVMLNHAALTAGKAGRAPLILLDEPLNHLDAERRDALLRFLRDREITAFMTGTDREAFGVLGDHAEYREVSSGRFLEQ</sequence>
<comment type="subcellular location">
    <subcellularLocation>
        <location evidence="1 9">Cytoplasm</location>
    </subcellularLocation>
</comment>
<dbReference type="PANTHER" id="PTHR32182:SF0">
    <property type="entry name" value="DNA REPLICATION AND REPAIR PROTEIN RECF"/>
    <property type="match status" value="1"/>
</dbReference>
<dbReference type="PANTHER" id="PTHR32182">
    <property type="entry name" value="DNA REPLICATION AND REPAIR PROTEIN RECF"/>
    <property type="match status" value="1"/>
</dbReference>
<dbReference type="InterPro" id="IPR001238">
    <property type="entry name" value="DNA-binding_RecF"/>
</dbReference>
<comment type="similarity">
    <text evidence="2 9">Belongs to the RecF family.</text>
</comment>
<keyword evidence="6 9" id="KW-0547">Nucleotide-binding</keyword>
<evidence type="ECO:0000256" key="5">
    <source>
        <dbReference type="ARBA" id="ARBA00022705"/>
    </source>
</evidence>
<evidence type="ECO:0000256" key="8">
    <source>
        <dbReference type="ARBA" id="ARBA00023125"/>
    </source>
</evidence>
<keyword evidence="9" id="KW-0227">DNA damage</keyword>
<gene>
    <name evidence="9 11" type="primary">recF</name>
    <name evidence="11" type="ORF">HW542_09160</name>
</gene>
<dbReference type="RefSeq" id="WP_267310017.1">
    <property type="nucleotide sequence ID" value="NZ_JABXXV010000004.1"/>
</dbReference>
<keyword evidence="8 9" id="KW-0238">DNA-binding</keyword>
<evidence type="ECO:0000256" key="9">
    <source>
        <dbReference type="HAMAP-Rule" id="MF_00365"/>
    </source>
</evidence>
<dbReference type="NCBIfam" id="TIGR00611">
    <property type="entry name" value="recf"/>
    <property type="match status" value="1"/>
</dbReference>
<comment type="caution">
    <text evidence="11">The sequence shown here is derived from an EMBL/GenBank/DDBJ whole genome shotgun (WGS) entry which is preliminary data.</text>
</comment>
<evidence type="ECO:0000259" key="10">
    <source>
        <dbReference type="SMART" id="SM00382"/>
    </source>
</evidence>
<dbReference type="SMART" id="SM00382">
    <property type="entry name" value="AAA"/>
    <property type="match status" value="1"/>
</dbReference>
<dbReference type="InterPro" id="IPR027417">
    <property type="entry name" value="P-loop_NTPase"/>
</dbReference>
<dbReference type="Pfam" id="PF02463">
    <property type="entry name" value="SMC_N"/>
    <property type="match status" value="1"/>
</dbReference>
<dbReference type="HAMAP" id="MF_00365">
    <property type="entry name" value="RecF"/>
    <property type="match status" value="1"/>
</dbReference>
<feature type="domain" description="AAA+ ATPase" evidence="10">
    <location>
        <begin position="22"/>
        <end position="362"/>
    </location>
</feature>
<reference evidence="11 12" key="1">
    <citation type="submission" date="2020-06" db="EMBL/GenBank/DDBJ databases">
        <title>Synonyms of Asaia species.</title>
        <authorList>
            <person name="Sombolestani A."/>
        </authorList>
    </citation>
    <scope>NUCLEOTIDE SEQUENCE [LARGE SCALE GENOMIC DNA]</scope>
    <source>
        <strain evidence="11 12">LMG 27047</strain>
    </source>
</reference>
<organism evidence="11 12">
    <name type="scientific">Asaia spathodeae</name>
    <dbReference type="NCBI Taxonomy" id="657016"/>
    <lineage>
        <taxon>Bacteria</taxon>
        <taxon>Pseudomonadati</taxon>
        <taxon>Pseudomonadota</taxon>
        <taxon>Alphaproteobacteria</taxon>
        <taxon>Acetobacterales</taxon>
        <taxon>Acetobacteraceae</taxon>
        <taxon>Asaia</taxon>
    </lineage>
</organism>
<dbReference type="EMBL" id="JABXXV010000004">
    <property type="protein sequence ID" value="NVN46971.1"/>
    <property type="molecule type" value="Genomic_DNA"/>
</dbReference>
<keyword evidence="9" id="KW-0742">SOS response</keyword>
<keyword evidence="7 9" id="KW-0067">ATP-binding</keyword>
<evidence type="ECO:0000256" key="6">
    <source>
        <dbReference type="ARBA" id="ARBA00022741"/>
    </source>
</evidence>
<comment type="function">
    <text evidence="9">The RecF protein is involved in DNA metabolism; it is required for DNA replication and normal SOS inducibility. RecF binds preferentially to single-stranded, linear DNA. It also seems to bind ATP.</text>
</comment>
<evidence type="ECO:0000256" key="2">
    <source>
        <dbReference type="ARBA" id="ARBA00008016"/>
    </source>
</evidence>
<dbReference type="InterPro" id="IPR003395">
    <property type="entry name" value="RecF/RecN/SMC_N"/>
</dbReference>
<name>A0ABX2P4X3_9PROT</name>
<evidence type="ECO:0000256" key="1">
    <source>
        <dbReference type="ARBA" id="ARBA00004496"/>
    </source>
</evidence>
<keyword evidence="4 9" id="KW-0963">Cytoplasm</keyword>
<keyword evidence="5 9" id="KW-0235">DNA replication</keyword>
<dbReference type="InterPro" id="IPR018078">
    <property type="entry name" value="DNA-binding_RecF_CS"/>
</dbReference>
<keyword evidence="12" id="KW-1185">Reference proteome</keyword>
<evidence type="ECO:0000256" key="7">
    <source>
        <dbReference type="ARBA" id="ARBA00022840"/>
    </source>
</evidence>
<evidence type="ECO:0000256" key="3">
    <source>
        <dbReference type="ARBA" id="ARBA00020170"/>
    </source>
</evidence>
<evidence type="ECO:0000313" key="11">
    <source>
        <dbReference type="EMBL" id="NVN46971.1"/>
    </source>
</evidence>
<feature type="binding site" evidence="9">
    <location>
        <begin position="30"/>
        <end position="37"/>
    </location>
    <ligand>
        <name>ATP</name>
        <dbReference type="ChEBI" id="CHEBI:30616"/>
    </ligand>
</feature>
<accession>A0ABX2P4X3</accession>
<proteinExistence type="inferred from homology"/>
<dbReference type="Gene3D" id="1.20.1050.90">
    <property type="entry name" value="RecF/RecN/SMC, N-terminal domain"/>
    <property type="match status" value="1"/>
</dbReference>
<keyword evidence="9" id="KW-0234">DNA repair</keyword>
<evidence type="ECO:0000256" key="4">
    <source>
        <dbReference type="ARBA" id="ARBA00022490"/>
    </source>
</evidence>
<dbReference type="PROSITE" id="PS00617">
    <property type="entry name" value="RECF_1"/>
    <property type="match status" value="1"/>
</dbReference>
<dbReference type="Proteomes" id="UP001516351">
    <property type="component" value="Unassembled WGS sequence"/>
</dbReference>
<dbReference type="InterPro" id="IPR042174">
    <property type="entry name" value="RecF_2"/>
</dbReference>
<dbReference type="InterPro" id="IPR003593">
    <property type="entry name" value="AAA+_ATPase"/>
</dbReference>
<dbReference type="SUPFAM" id="SSF52540">
    <property type="entry name" value="P-loop containing nucleoside triphosphate hydrolases"/>
    <property type="match status" value="1"/>
</dbReference>